<feature type="domain" description="Water stress and hypersensitive response" evidence="1">
    <location>
        <begin position="42"/>
        <end position="159"/>
    </location>
</feature>
<protein>
    <recommendedName>
        <fullName evidence="1">Water stress and hypersensitive response domain-containing protein</fullName>
    </recommendedName>
</protein>
<dbReference type="SMART" id="SM00769">
    <property type="entry name" value="WHy"/>
    <property type="match status" value="1"/>
</dbReference>
<sequence length="173" mass="18567">MRIYQRLPIILLWLAVAVTGGLMIAGCGVRQLVRGELAPPEVRFKGLGLQPPTPQGLPLTVVLALYNPNPTTIKVLGYDYEVRAAGQGVAQGVSHQAVTLPAGGETTVTVPVVVKLRALPGLVPSLLQDKKIPVDITGGVRLPQTLGFRVPFHFREEVAPQEGLEEIRPFLGK</sequence>
<dbReference type="Pfam" id="PF03168">
    <property type="entry name" value="LEA_2"/>
    <property type="match status" value="1"/>
</dbReference>
<dbReference type="PROSITE" id="PS51257">
    <property type="entry name" value="PROKAR_LIPOPROTEIN"/>
    <property type="match status" value="1"/>
</dbReference>
<dbReference type="InterPro" id="IPR004864">
    <property type="entry name" value="LEA_2"/>
</dbReference>
<proteinExistence type="predicted"/>
<dbReference type="InterPro" id="IPR013990">
    <property type="entry name" value="WHy-dom"/>
</dbReference>
<gene>
    <name evidence="2" type="ORF">ENV52_04495</name>
</gene>
<accession>A0A7V6DP75</accession>
<organism evidence="2">
    <name type="scientific">Desulfobacca acetoxidans</name>
    <dbReference type="NCBI Taxonomy" id="60893"/>
    <lineage>
        <taxon>Bacteria</taxon>
        <taxon>Pseudomonadati</taxon>
        <taxon>Thermodesulfobacteriota</taxon>
        <taxon>Desulfobaccia</taxon>
        <taxon>Desulfobaccales</taxon>
        <taxon>Desulfobaccaceae</taxon>
        <taxon>Desulfobacca</taxon>
    </lineage>
</organism>
<reference evidence="2" key="1">
    <citation type="journal article" date="2020" name="mSystems">
        <title>Genome- and Community-Level Interaction Insights into Carbon Utilization and Element Cycling Functions of Hydrothermarchaeota in Hydrothermal Sediment.</title>
        <authorList>
            <person name="Zhou Z."/>
            <person name="Liu Y."/>
            <person name="Xu W."/>
            <person name="Pan J."/>
            <person name="Luo Z.H."/>
            <person name="Li M."/>
        </authorList>
    </citation>
    <scope>NUCLEOTIDE SEQUENCE [LARGE SCALE GENOMIC DNA]</scope>
    <source>
        <strain evidence="2">SpSt-767</strain>
    </source>
</reference>
<name>A0A7V6DP75_9BACT</name>
<dbReference type="SUPFAM" id="SSF117070">
    <property type="entry name" value="LEA14-like"/>
    <property type="match status" value="1"/>
</dbReference>
<dbReference type="Gene3D" id="2.60.40.1820">
    <property type="match status" value="1"/>
</dbReference>
<dbReference type="GO" id="GO:0009269">
    <property type="term" value="P:response to desiccation"/>
    <property type="evidence" value="ECO:0007669"/>
    <property type="project" value="InterPro"/>
</dbReference>
<evidence type="ECO:0000313" key="2">
    <source>
        <dbReference type="EMBL" id="HHS28943.1"/>
    </source>
</evidence>
<comment type="caution">
    <text evidence="2">The sequence shown here is derived from an EMBL/GenBank/DDBJ whole genome shotgun (WGS) entry which is preliminary data.</text>
</comment>
<evidence type="ECO:0000259" key="1">
    <source>
        <dbReference type="SMART" id="SM00769"/>
    </source>
</evidence>
<dbReference type="AlphaFoldDB" id="A0A7V6DP75"/>
<dbReference type="EMBL" id="DTGR01000069">
    <property type="protein sequence ID" value="HHS28943.1"/>
    <property type="molecule type" value="Genomic_DNA"/>
</dbReference>